<feature type="transmembrane region" description="Helical" evidence="6">
    <location>
        <begin position="231"/>
        <end position="252"/>
    </location>
</feature>
<dbReference type="EMBL" id="JACATZ010000002">
    <property type="protein sequence ID" value="NWJ47113.1"/>
    <property type="molecule type" value="Genomic_DNA"/>
</dbReference>
<accession>A0A8T7M4V3</accession>
<dbReference type="Proteomes" id="UP001431572">
    <property type="component" value="Plasmid unnamed2"/>
</dbReference>
<keyword evidence="4 6" id="KW-1133">Transmembrane helix</keyword>
<dbReference type="Pfam" id="PF00482">
    <property type="entry name" value="T2SSF"/>
    <property type="match status" value="1"/>
</dbReference>
<protein>
    <submittedName>
        <fullName evidence="8">Type II secretion system F family protein</fullName>
    </submittedName>
</protein>
<dbReference type="Proteomes" id="UP000521676">
    <property type="component" value="Unassembled WGS sequence"/>
</dbReference>
<evidence type="ECO:0000256" key="6">
    <source>
        <dbReference type="SAM" id="Phobius"/>
    </source>
</evidence>
<evidence type="ECO:0000256" key="1">
    <source>
        <dbReference type="ARBA" id="ARBA00004651"/>
    </source>
</evidence>
<keyword evidence="5 6" id="KW-0472">Membrane</keyword>
<evidence type="ECO:0000313" key="9">
    <source>
        <dbReference type="EMBL" id="WJW70272.1"/>
    </source>
</evidence>
<keyword evidence="2" id="KW-1003">Cell membrane</keyword>
<dbReference type="PANTHER" id="PTHR35007">
    <property type="entry name" value="INTEGRAL MEMBRANE PROTEIN-RELATED"/>
    <property type="match status" value="1"/>
</dbReference>
<evidence type="ECO:0000313" key="11">
    <source>
        <dbReference type="Proteomes" id="UP001431572"/>
    </source>
</evidence>
<dbReference type="AlphaFoldDB" id="A0A8T7M4V3"/>
<proteinExistence type="predicted"/>
<feature type="transmembrane region" description="Helical" evidence="6">
    <location>
        <begin position="264"/>
        <end position="283"/>
    </location>
</feature>
<evidence type="ECO:0000256" key="2">
    <source>
        <dbReference type="ARBA" id="ARBA00022475"/>
    </source>
</evidence>
<evidence type="ECO:0000313" key="10">
    <source>
        <dbReference type="Proteomes" id="UP000521676"/>
    </source>
</evidence>
<evidence type="ECO:0000256" key="5">
    <source>
        <dbReference type="ARBA" id="ARBA00023136"/>
    </source>
</evidence>
<geneLocation type="plasmid" evidence="9 11">
    <name>unnamed2</name>
</geneLocation>
<dbReference type="InterPro" id="IPR018076">
    <property type="entry name" value="T2SS_GspF_dom"/>
</dbReference>
<reference evidence="8 10" key="1">
    <citation type="submission" date="2020-06" db="EMBL/GenBank/DDBJ databases">
        <title>Anoxygenic phototrophic Chloroflexota member uses a Type I reaction center.</title>
        <authorList>
            <person name="Tsuji J.M."/>
            <person name="Shaw N.A."/>
            <person name="Nagashima S."/>
            <person name="Venkiteswaran J."/>
            <person name="Schiff S.L."/>
            <person name="Hanada S."/>
            <person name="Tank M."/>
            <person name="Neufeld J.D."/>
        </authorList>
    </citation>
    <scope>NUCLEOTIDE SEQUENCE [LARGE SCALE GENOMIC DNA]</scope>
    <source>
        <strain evidence="8">L227-S17</strain>
    </source>
</reference>
<feature type="transmembrane region" description="Helical" evidence="6">
    <location>
        <begin position="83"/>
        <end position="105"/>
    </location>
</feature>
<dbReference type="GO" id="GO:0005886">
    <property type="term" value="C:plasma membrane"/>
    <property type="evidence" value="ECO:0007669"/>
    <property type="project" value="UniProtKB-SubCell"/>
</dbReference>
<sequence>MTAVALAFVAALAAYLIFDALTRPPKRPPEEWELELDRYTRQKKGKRKSLAERLGLPPRQVQAALALGLPGGTGAMFIAWLVWHWPVLVLFAGILGFIAPLWVALSRRESERLAFQKDLAIAIDSLRSQLQSGGGGILSGLQHLGEKGPKRLREEFRQISEEVGLPGYGLEIALRRAQERLQDSQFDVAALSLIAADRGGGPVGDVLSLLSTTIRDHVRVRRQVRAEQVRSIWSARVIAISPIVILTFLKLIGGGYTDPYETAGGQLVLLMGVLLMLGGYLSMRRLGRIPAERRSFK</sequence>
<comment type="subcellular location">
    <subcellularLocation>
        <location evidence="1">Cell membrane</location>
        <topology evidence="1">Multi-pass membrane protein</topology>
    </subcellularLocation>
</comment>
<keyword evidence="3 6" id="KW-0812">Transmembrane</keyword>
<feature type="domain" description="Type II secretion system protein GspF" evidence="7">
    <location>
        <begin position="130"/>
        <end position="249"/>
    </location>
</feature>
<evidence type="ECO:0000313" key="8">
    <source>
        <dbReference type="EMBL" id="NWJ47113.1"/>
    </source>
</evidence>
<evidence type="ECO:0000256" key="4">
    <source>
        <dbReference type="ARBA" id="ARBA00022989"/>
    </source>
</evidence>
<organism evidence="8 10">
    <name type="scientific">Candidatus Chlorohelix allophototropha</name>
    <dbReference type="NCBI Taxonomy" id="3003348"/>
    <lineage>
        <taxon>Bacteria</taxon>
        <taxon>Bacillati</taxon>
        <taxon>Chloroflexota</taxon>
        <taxon>Chloroflexia</taxon>
        <taxon>Candidatus Chloroheliales</taxon>
        <taxon>Candidatus Chloroheliaceae</taxon>
        <taxon>Candidatus Chlorohelix</taxon>
    </lineage>
</organism>
<evidence type="ECO:0000256" key="3">
    <source>
        <dbReference type="ARBA" id="ARBA00022692"/>
    </source>
</evidence>
<dbReference type="EMBL" id="CP128402">
    <property type="protein sequence ID" value="WJW70272.1"/>
    <property type="molecule type" value="Genomic_DNA"/>
</dbReference>
<evidence type="ECO:0000259" key="7">
    <source>
        <dbReference type="Pfam" id="PF00482"/>
    </source>
</evidence>
<gene>
    <name evidence="8" type="ORF">HXX08_14730</name>
    <name evidence="9" type="ORF">OZ401_005003</name>
</gene>
<dbReference type="RefSeq" id="WP_341472146.1">
    <property type="nucleotide sequence ID" value="NZ_CP128402.1"/>
</dbReference>
<keyword evidence="9" id="KW-0614">Plasmid</keyword>
<reference evidence="9" key="2">
    <citation type="journal article" date="2024" name="Nature">
        <title>Anoxygenic phototroph of the Chloroflexota uses a type I reaction centre.</title>
        <authorList>
            <person name="Tsuji J.M."/>
            <person name="Shaw N.A."/>
            <person name="Nagashima S."/>
            <person name="Venkiteswaran J.J."/>
            <person name="Schiff S.L."/>
            <person name="Watanabe T."/>
            <person name="Fukui M."/>
            <person name="Hanada S."/>
            <person name="Tank M."/>
            <person name="Neufeld J.D."/>
        </authorList>
    </citation>
    <scope>NUCLEOTIDE SEQUENCE</scope>
    <source>
        <strain evidence="9">L227-S17</strain>
        <plasmid evidence="9 11">unnamed2</plasmid>
    </source>
</reference>
<keyword evidence="11" id="KW-1185">Reference proteome</keyword>
<dbReference type="PANTHER" id="PTHR35007:SF3">
    <property type="entry name" value="POSSIBLE CONSERVED ALANINE RICH MEMBRANE PROTEIN"/>
    <property type="match status" value="1"/>
</dbReference>
<name>A0A8T7M4V3_9CHLR</name>